<evidence type="ECO:0000313" key="8">
    <source>
        <dbReference type="EMBL" id="MEW5292008.1"/>
    </source>
</evidence>
<dbReference type="Proteomes" id="UP001554567">
    <property type="component" value="Unassembled WGS sequence"/>
</dbReference>
<dbReference type="InterPro" id="IPR006914">
    <property type="entry name" value="VENN_dom"/>
</dbReference>
<name>A0ABV3N889_9GAMM</name>
<keyword evidence="9" id="KW-1185">Reference proteome</keyword>
<feature type="compositionally biased region" description="Polar residues" evidence="5">
    <location>
        <begin position="317"/>
        <end position="330"/>
    </location>
</feature>
<organism evidence="8 9">
    <name type="scientific">Erwinia papayae</name>
    <dbReference type="NCBI Taxonomy" id="206499"/>
    <lineage>
        <taxon>Bacteria</taxon>
        <taxon>Pseudomonadati</taxon>
        <taxon>Pseudomonadota</taxon>
        <taxon>Gammaproteobacteria</taxon>
        <taxon>Enterobacterales</taxon>
        <taxon>Erwiniaceae</taxon>
        <taxon>Erwinia</taxon>
    </lineage>
</organism>
<feature type="domain" description="VENN motif-containing" evidence="6">
    <location>
        <begin position="204"/>
        <end position="252"/>
    </location>
</feature>
<dbReference type="InterPro" id="IPR038181">
    <property type="entry name" value="Ntox21_sf"/>
</dbReference>
<evidence type="ECO:0000256" key="1">
    <source>
        <dbReference type="ARBA" id="ARBA00004219"/>
    </source>
</evidence>
<evidence type="ECO:0000256" key="3">
    <source>
        <dbReference type="ARBA" id="ARBA00022913"/>
    </source>
</evidence>
<dbReference type="Gene3D" id="3.10.380.20">
    <property type="entry name" value="Novel toxin 21 (CdiA), C-terminal domain"/>
    <property type="match status" value="1"/>
</dbReference>
<dbReference type="EMBL" id="JBFKZN010000029">
    <property type="protein sequence ID" value="MEW5292008.1"/>
    <property type="molecule type" value="Genomic_DNA"/>
</dbReference>
<feature type="region of interest" description="Disordered" evidence="5">
    <location>
        <begin position="317"/>
        <end position="388"/>
    </location>
</feature>
<feature type="domain" description="Novel toxin 21" evidence="7">
    <location>
        <begin position="424"/>
        <end position="474"/>
    </location>
</feature>
<evidence type="ECO:0000259" key="6">
    <source>
        <dbReference type="Pfam" id="PF04829"/>
    </source>
</evidence>
<evidence type="ECO:0000313" key="9">
    <source>
        <dbReference type="Proteomes" id="UP001554567"/>
    </source>
</evidence>
<reference evidence="8 9" key="1">
    <citation type="submission" date="2024-07" db="EMBL/GenBank/DDBJ databases">
        <authorList>
            <person name="Dulla G.F.J."/>
            <person name="Delorm J.G."/>
        </authorList>
    </citation>
    <scope>NUCLEOTIDE SEQUENCE [LARGE SCALE GENOMIC DNA]</scope>
    <source>
        <strain evidence="8 9">JGD 233</strain>
    </source>
</reference>
<dbReference type="CDD" id="cd20685">
    <property type="entry name" value="CdiA-CT_Ecl_RNase-like"/>
    <property type="match status" value="1"/>
</dbReference>
<protein>
    <submittedName>
        <fullName evidence="8">VENN motif pre-toxin domain-containing protein</fullName>
    </submittedName>
</protein>
<comment type="caution">
    <text evidence="8">The sequence shown here is derived from an EMBL/GenBank/DDBJ whole genome shotgun (WGS) entry which is preliminary data.</text>
</comment>
<evidence type="ECO:0000256" key="4">
    <source>
        <dbReference type="ARBA" id="ARBA00023026"/>
    </source>
</evidence>
<evidence type="ECO:0000256" key="2">
    <source>
        <dbReference type="ARBA" id="ARBA00022656"/>
    </source>
</evidence>
<gene>
    <name evidence="8" type="ORF">ABW286_23000</name>
</gene>
<dbReference type="RefSeq" id="WP_367168820.1">
    <property type="nucleotide sequence ID" value="NZ_JBFKZN010000029.1"/>
</dbReference>
<dbReference type="Pfam" id="PF04829">
    <property type="entry name" value="PT-VENN"/>
    <property type="match status" value="1"/>
</dbReference>
<comment type="subcellular location">
    <subcellularLocation>
        <location evidence="1">Target cell</location>
        <location evidence="1">Target cell cytoplasm</location>
    </subcellularLocation>
</comment>
<evidence type="ECO:0000256" key="5">
    <source>
        <dbReference type="SAM" id="MobiDB-lite"/>
    </source>
</evidence>
<keyword evidence="4" id="KW-0843">Virulence</keyword>
<accession>A0ABV3N889</accession>
<dbReference type="Pfam" id="PF15526">
    <property type="entry name" value="Ntox21"/>
    <property type="match status" value="1"/>
</dbReference>
<proteinExistence type="predicted"/>
<evidence type="ECO:0000259" key="7">
    <source>
        <dbReference type="Pfam" id="PF15526"/>
    </source>
</evidence>
<keyword evidence="2" id="KW-0800">Toxin</keyword>
<keyword evidence="3" id="KW-1266">Target cell cytoplasm</keyword>
<sequence length="474" mass="48572">MVRDRASQQQDVAALSRDAAGANVSISPIFNKEKEQQRLQTAQLIGEVGAQAGDIARTQGDINGLEKARADNKNIKVPDANASEKDRENYLAKLRATPTYKNEMLNWGTGSAVQQGIQAATAAIQGLAGGNIGAALAGASAPYIAEVIKQYAPDEASRVMAHAAVAGVIAAAEGNSAAAGAAGAATTALMGEAIKNALYGDVPVNQLSEQQKQTLVALGTLAAGLAGGVAGDSTGSAMTGAQAGQNEISNNMTSLGMLQMMQAKSLLDAAAVAEAGQGGANEQAALALTKAVKKGLDAACLANTSCVVIAIAKAQNQQHADGTGSKTETVPVNDDLTGGKLVNPVQDESKGTSLITPDQSGDQGASNTGNTDGAPGTGGNTTVTPIPEQNKDDLAYLALKGKEAQEAAGKLGFDRRIPAQKAPFNSHGQPVYYDGKNYITPDIDSHNVTDGWKMFNSKGKRIGTYDSELNRIKD</sequence>
<feature type="compositionally biased region" description="Polar residues" evidence="5">
    <location>
        <begin position="351"/>
        <end position="371"/>
    </location>
</feature>
<dbReference type="InterPro" id="IPR028190">
    <property type="entry name" value="Ntox21"/>
</dbReference>